<protein>
    <recommendedName>
        <fullName evidence="3">Ribbon-helix-helix domain-containing protein</fullName>
    </recommendedName>
</protein>
<dbReference type="AlphaFoldDB" id="A0A1U7N3Z6"/>
<evidence type="ECO:0008006" key="3">
    <source>
        <dbReference type="Google" id="ProtNLM"/>
    </source>
</evidence>
<dbReference type="EMBL" id="MKZS01000001">
    <property type="protein sequence ID" value="OLT60680.1"/>
    <property type="molecule type" value="Genomic_DNA"/>
</dbReference>
<sequence>MAKTETKKMGRPCIHGEPKGAHTIRVTDTAWNGLKRLASVAGVSLSEYLEALGKAGVLPS</sequence>
<evidence type="ECO:0000313" key="1">
    <source>
        <dbReference type="EMBL" id="OLT60680.1"/>
    </source>
</evidence>
<dbReference type="Proteomes" id="UP000186657">
    <property type="component" value="Unassembled WGS sequence"/>
</dbReference>
<evidence type="ECO:0000313" key="2">
    <source>
        <dbReference type="Proteomes" id="UP000186657"/>
    </source>
</evidence>
<accession>A0A1U7N3Z6</accession>
<keyword evidence="2" id="KW-1185">Reference proteome</keyword>
<organism evidence="1 2">
    <name type="scientific">Moorena bouillonii PNG</name>
    <dbReference type="NCBI Taxonomy" id="568701"/>
    <lineage>
        <taxon>Bacteria</taxon>
        <taxon>Bacillati</taxon>
        <taxon>Cyanobacteriota</taxon>
        <taxon>Cyanophyceae</taxon>
        <taxon>Coleofasciculales</taxon>
        <taxon>Coleofasciculaceae</taxon>
        <taxon>Moorena</taxon>
    </lineage>
</organism>
<comment type="caution">
    <text evidence="1">The sequence shown here is derived from an EMBL/GenBank/DDBJ whole genome shotgun (WGS) entry which is preliminary data.</text>
</comment>
<proteinExistence type="predicted"/>
<reference evidence="1 2" key="1">
    <citation type="submission" date="2016-10" db="EMBL/GenBank/DDBJ databases">
        <title>Comparative genomics uncovers the prolific and rare metabolic potential of the cyanobacterial genus Moorea.</title>
        <authorList>
            <person name="Leao T."/>
            <person name="Castelao G."/>
            <person name="Korobeynikov A."/>
            <person name="Monroe E.A."/>
            <person name="Podell S."/>
            <person name="Glukhov E."/>
            <person name="Allen E."/>
            <person name="Gerwick W.H."/>
            <person name="Gerwick L."/>
        </authorList>
    </citation>
    <scope>NUCLEOTIDE SEQUENCE [LARGE SCALE GENOMIC DNA]</scope>
    <source>
        <strain evidence="1 2">PNG5-198</strain>
    </source>
</reference>
<gene>
    <name evidence="1" type="ORF">BJP37_18360</name>
</gene>
<name>A0A1U7N3Z6_9CYAN</name>